<organism evidence="2 3">
    <name type="scientific">Pedobacter duraquae</name>
    <dbReference type="NCBI Taxonomy" id="425511"/>
    <lineage>
        <taxon>Bacteria</taxon>
        <taxon>Pseudomonadati</taxon>
        <taxon>Bacteroidota</taxon>
        <taxon>Sphingobacteriia</taxon>
        <taxon>Sphingobacteriales</taxon>
        <taxon>Sphingobacteriaceae</taxon>
        <taxon>Pedobacter</taxon>
    </lineage>
</organism>
<protein>
    <submittedName>
        <fullName evidence="2">Integrase-like protein</fullName>
    </submittedName>
</protein>
<evidence type="ECO:0000259" key="1">
    <source>
        <dbReference type="Pfam" id="PF17293"/>
    </source>
</evidence>
<sequence length="73" mass="8653">MVNITINLDIRRVKKDGTYPIVFRIYHQQRSFTRSTKICVLEKHWDDSKKLIKSASLYNSVKVTPRFWVKLAA</sequence>
<comment type="caution">
    <text evidence="2">The sequence shown here is derived from an EMBL/GenBank/DDBJ whole genome shotgun (WGS) entry which is preliminary data.</text>
</comment>
<name>A0A4R6IH91_9SPHI</name>
<keyword evidence="3" id="KW-1185">Reference proteome</keyword>
<proteinExistence type="predicted"/>
<dbReference type="AlphaFoldDB" id="A0A4R6IH91"/>
<accession>A0A4R6IH91</accession>
<dbReference type="OrthoDB" id="5326076at2"/>
<dbReference type="Proteomes" id="UP000295499">
    <property type="component" value="Unassembled WGS sequence"/>
</dbReference>
<feature type="domain" description="Arm DNA-binding" evidence="1">
    <location>
        <begin position="8"/>
        <end position="55"/>
    </location>
</feature>
<reference evidence="2 3" key="1">
    <citation type="submission" date="2019-03" db="EMBL/GenBank/DDBJ databases">
        <title>Genomic Encyclopedia of Archaeal and Bacterial Type Strains, Phase II (KMG-II): from individual species to whole genera.</title>
        <authorList>
            <person name="Goeker M."/>
        </authorList>
    </citation>
    <scope>NUCLEOTIDE SEQUENCE [LARGE SCALE GENOMIC DNA]</scope>
    <source>
        <strain evidence="2 3">DSM 19034</strain>
    </source>
</reference>
<evidence type="ECO:0000313" key="2">
    <source>
        <dbReference type="EMBL" id="TDO21326.1"/>
    </source>
</evidence>
<gene>
    <name evidence="2" type="ORF">CLV32_2431</name>
</gene>
<dbReference type="InterPro" id="IPR035386">
    <property type="entry name" value="Arm-DNA-bind_5"/>
</dbReference>
<dbReference type="EMBL" id="SNWM01000003">
    <property type="protein sequence ID" value="TDO21326.1"/>
    <property type="molecule type" value="Genomic_DNA"/>
</dbReference>
<dbReference type="RefSeq" id="WP_133555744.1">
    <property type="nucleotide sequence ID" value="NZ_SNWM01000003.1"/>
</dbReference>
<dbReference type="Pfam" id="PF17293">
    <property type="entry name" value="Arm-DNA-bind_5"/>
    <property type="match status" value="1"/>
</dbReference>
<evidence type="ECO:0000313" key="3">
    <source>
        <dbReference type="Proteomes" id="UP000295499"/>
    </source>
</evidence>